<accession>A0AAD6Z4U5</accession>
<name>A0AAD6Z4U5_9AGAR</name>
<keyword evidence="1" id="KW-0812">Transmembrane</keyword>
<keyword evidence="3" id="KW-1185">Reference proteome</keyword>
<gene>
    <name evidence="2" type="ORF">DFH08DRAFT_492212</name>
</gene>
<feature type="transmembrane region" description="Helical" evidence="1">
    <location>
        <begin position="93"/>
        <end position="121"/>
    </location>
</feature>
<evidence type="ECO:0000313" key="2">
    <source>
        <dbReference type="EMBL" id="KAJ7307785.1"/>
    </source>
</evidence>
<keyword evidence="1" id="KW-0472">Membrane</keyword>
<dbReference type="AlphaFoldDB" id="A0AAD6Z4U5"/>
<keyword evidence="1" id="KW-1133">Transmembrane helix</keyword>
<reference evidence="2" key="1">
    <citation type="submission" date="2023-03" db="EMBL/GenBank/DDBJ databases">
        <title>Massive genome expansion in bonnet fungi (Mycena s.s.) driven by repeated elements and novel gene families across ecological guilds.</title>
        <authorList>
            <consortium name="Lawrence Berkeley National Laboratory"/>
            <person name="Harder C.B."/>
            <person name="Miyauchi S."/>
            <person name="Viragh M."/>
            <person name="Kuo A."/>
            <person name="Thoen E."/>
            <person name="Andreopoulos B."/>
            <person name="Lu D."/>
            <person name="Skrede I."/>
            <person name="Drula E."/>
            <person name="Henrissat B."/>
            <person name="Morin E."/>
            <person name="Kohler A."/>
            <person name="Barry K."/>
            <person name="LaButti K."/>
            <person name="Morin E."/>
            <person name="Salamov A."/>
            <person name="Lipzen A."/>
            <person name="Mereny Z."/>
            <person name="Hegedus B."/>
            <person name="Baldrian P."/>
            <person name="Stursova M."/>
            <person name="Weitz H."/>
            <person name="Taylor A."/>
            <person name="Grigoriev I.V."/>
            <person name="Nagy L.G."/>
            <person name="Martin F."/>
            <person name="Kauserud H."/>
        </authorList>
    </citation>
    <scope>NUCLEOTIDE SEQUENCE</scope>
    <source>
        <strain evidence="2">CBHHK002</strain>
    </source>
</reference>
<sequence length="167" mass="18137">MVSMCFMRVGLDGTSREERAASTCSRLGGAVLCGGARVSGRGRHPGCDQCLREVGGASAPACLRAWTELDRTNLSHLLLFSPFLWAADGFSRLFTAAVVAPGFVSPALGSFLISVVILGFLHHRFPRCRSTSSWSTVPRYDQRFISMLCCPSSYPVPRRSNTSSLFL</sequence>
<protein>
    <submittedName>
        <fullName evidence="2">Uncharacterized protein</fullName>
    </submittedName>
</protein>
<evidence type="ECO:0000313" key="3">
    <source>
        <dbReference type="Proteomes" id="UP001218218"/>
    </source>
</evidence>
<dbReference type="EMBL" id="JARIHO010000087">
    <property type="protein sequence ID" value="KAJ7307785.1"/>
    <property type="molecule type" value="Genomic_DNA"/>
</dbReference>
<evidence type="ECO:0000256" key="1">
    <source>
        <dbReference type="SAM" id="Phobius"/>
    </source>
</evidence>
<dbReference type="Proteomes" id="UP001218218">
    <property type="component" value="Unassembled WGS sequence"/>
</dbReference>
<organism evidence="2 3">
    <name type="scientific">Mycena albidolilacea</name>
    <dbReference type="NCBI Taxonomy" id="1033008"/>
    <lineage>
        <taxon>Eukaryota</taxon>
        <taxon>Fungi</taxon>
        <taxon>Dikarya</taxon>
        <taxon>Basidiomycota</taxon>
        <taxon>Agaricomycotina</taxon>
        <taxon>Agaricomycetes</taxon>
        <taxon>Agaricomycetidae</taxon>
        <taxon>Agaricales</taxon>
        <taxon>Marasmiineae</taxon>
        <taxon>Mycenaceae</taxon>
        <taxon>Mycena</taxon>
    </lineage>
</organism>
<comment type="caution">
    <text evidence="2">The sequence shown here is derived from an EMBL/GenBank/DDBJ whole genome shotgun (WGS) entry which is preliminary data.</text>
</comment>
<proteinExistence type="predicted"/>